<dbReference type="InterPro" id="IPR029068">
    <property type="entry name" value="Glyas_Bleomycin-R_OHBP_Dase"/>
</dbReference>
<protein>
    <recommendedName>
        <fullName evidence="1">Glyoxalase-like domain-containing protein</fullName>
    </recommendedName>
</protein>
<evidence type="ECO:0000313" key="3">
    <source>
        <dbReference type="Proteomes" id="UP000662857"/>
    </source>
</evidence>
<dbReference type="Pfam" id="PF18029">
    <property type="entry name" value="Glyoxalase_6"/>
    <property type="match status" value="1"/>
</dbReference>
<reference evidence="2" key="1">
    <citation type="submission" date="2021-02" db="EMBL/GenBank/DDBJ databases">
        <title>Natrosporangium hydrolyticum gen. nov., sp. nov, a haloalkaliphilic actinobacterium from a soda solonchak soil.</title>
        <authorList>
            <person name="Sorokin D.Y."/>
            <person name="Khijniak T.V."/>
            <person name="Zakharycheva A.P."/>
            <person name="Boueva O.V."/>
            <person name="Ariskina E.V."/>
            <person name="Hahnke R.L."/>
            <person name="Bunk B."/>
            <person name="Sproer C."/>
            <person name="Schumann P."/>
            <person name="Evtushenko L.I."/>
            <person name="Kublanov I.V."/>
        </authorList>
    </citation>
    <scope>NUCLEOTIDE SEQUENCE</scope>
    <source>
        <strain evidence="2">DSM 106523</strain>
    </source>
</reference>
<gene>
    <name evidence="2" type="ORF">JQS43_12065</name>
</gene>
<proteinExistence type="predicted"/>
<dbReference type="PANTHER" id="PTHR35908">
    <property type="entry name" value="HYPOTHETICAL FUSION PROTEIN"/>
    <property type="match status" value="1"/>
</dbReference>
<dbReference type="KEGG" id="nhy:JQS43_12065"/>
<dbReference type="Proteomes" id="UP000662857">
    <property type="component" value="Chromosome"/>
</dbReference>
<evidence type="ECO:0000313" key="2">
    <source>
        <dbReference type="EMBL" id="QSB16935.1"/>
    </source>
</evidence>
<keyword evidence="3" id="KW-1185">Reference proteome</keyword>
<accession>A0A895YLU5</accession>
<dbReference type="PANTHER" id="PTHR35908:SF1">
    <property type="entry name" value="CONSERVED PROTEIN"/>
    <property type="match status" value="1"/>
</dbReference>
<organism evidence="2 3">
    <name type="scientific">Natronosporangium hydrolyticum</name>
    <dbReference type="NCBI Taxonomy" id="2811111"/>
    <lineage>
        <taxon>Bacteria</taxon>
        <taxon>Bacillati</taxon>
        <taxon>Actinomycetota</taxon>
        <taxon>Actinomycetes</taxon>
        <taxon>Micromonosporales</taxon>
        <taxon>Micromonosporaceae</taxon>
        <taxon>Natronosporangium</taxon>
    </lineage>
</organism>
<dbReference type="SUPFAM" id="SSF54593">
    <property type="entry name" value="Glyoxalase/Bleomycin resistance protein/Dihydroxybiphenyl dioxygenase"/>
    <property type="match status" value="1"/>
</dbReference>
<name>A0A895YLU5_9ACTN</name>
<dbReference type="AlphaFoldDB" id="A0A895YLU5"/>
<feature type="domain" description="Glyoxalase-like" evidence="1">
    <location>
        <begin position="10"/>
        <end position="115"/>
    </location>
</feature>
<dbReference type="Gene3D" id="3.10.180.10">
    <property type="entry name" value="2,3-Dihydroxybiphenyl 1,2-Dioxygenase, domain 1"/>
    <property type="match status" value="1"/>
</dbReference>
<evidence type="ECO:0000259" key="1">
    <source>
        <dbReference type="Pfam" id="PF18029"/>
    </source>
</evidence>
<sequence length="120" mass="13267">MGPMTGRRFEVAIDANDPGRLRRFWAVALNYREHTTAEGAVDLIDPAQQGPIVWFQQVPERRTTAKNRLHLDIMVPADERAALTEQLVALGGTVAATHQGFTVMADPEGNELCLTDSEPR</sequence>
<dbReference type="EMBL" id="CP070499">
    <property type="protein sequence ID" value="QSB16935.1"/>
    <property type="molecule type" value="Genomic_DNA"/>
</dbReference>
<dbReference type="InterPro" id="IPR041581">
    <property type="entry name" value="Glyoxalase_6"/>
</dbReference>